<keyword evidence="4" id="KW-1185">Reference proteome</keyword>
<protein>
    <submittedName>
        <fullName evidence="3">PEP-CTERM sorting domain-containing protein</fullName>
    </submittedName>
</protein>
<dbReference type="NCBIfam" id="TIGR02595">
    <property type="entry name" value="PEP_CTERM"/>
    <property type="match status" value="1"/>
</dbReference>
<gene>
    <name evidence="3" type="ORF">PPG34_09310</name>
</gene>
<accession>A0ABU3K826</accession>
<feature type="signal peptide" evidence="1">
    <location>
        <begin position="1"/>
        <end position="34"/>
    </location>
</feature>
<dbReference type="Pfam" id="PF07589">
    <property type="entry name" value="PEP-CTERM"/>
    <property type="match status" value="1"/>
</dbReference>
<feature type="domain" description="Ice-binding protein C-terminal" evidence="2">
    <location>
        <begin position="173"/>
        <end position="196"/>
    </location>
</feature>
<dbReference type="RefSeq" id="WP_313832974.1">
    <property type="nucleotide sequence ID" value="NZ_JAQOUE010000001.1"/>
</dbReference>
<dbReference type="InterPro" id="IPR013424">
    <property type="entry name" value="Ice-binding_C"/>
</dbReference>
<evidence type="ECO:0000313" key="3">
    <source>
        <dbReference type="EMBL" id="MDT7042551.1"/>
    </source>
</evidence>
<name>A0ABU3K826_9BACT</name>
<evidence type="ECO:0000256" key="1">
    <source>
        <dbReference type="SAM" id="SignalP"/>
    </source>
</evidence>
<dbReference type="Proteomes" id="UP001250932">
    <property type="component" value="Unassembled WGS sequence"/>
</dbReference>
<comment type="caution">
    <text evidence="3">The sequence shown here is derived from an EMBL/GenBank/DDBJ whole genome shotgun (WGS) entry which is preliminary data.</text>
</comment>
<evidence type="ECO:0000259" key="2">
    <source>
        <dbReference type="Pfam" id="PF07589"/>
    </source>
</evidence>
<feature type="chain" id="PRO_5046353882" evidence="1">
    <location>
        <begin position="35"/>
        <end position="200"/>
    </location>
</feature>
<dbReference type="EMBL" id="JAQOUE010000001">
    <property type="protein sequence ID" value="MDT7042551.1"/>
    <property type="molecule type" value="Genomic_DNA"/>
</dbReference>
<evidence type="ECO:0000313" key="4">
    <source>
        <dbReference type="Proteomes" id="UP001250932"/>
    </source>
</evidence>
<keyword evidence="1" id="KW-0732">Signal</keyword>
<sequence length="200" mass="21236">MNHSIGMKSRSFFVLSVLTMMAFVGFSSVNPAHATPINLGTSDVDWTSSQTSTHTDAEISGITGILNLTQVYKQNQGGSESGSSASHYTTTFPNGAEDAQITWNGPGFLECAVLECVILAKNGNHSPQQQLFNVGVSGIGWDGKMQINLEDLWPNQGSFSHVAIYTAPGTGGQVPEPSTMLLLGSGLVGLIGYRIKKAWV</sequence>
<reference evidence="3 4" key="1">
    <citation type="journal article" date="2023" name="ISME J.">
        <title>Cultivation and genomic characterization of novel and ubiquitous marine nitrite-oxidizing bacteria from the Nitrospirales.</title>
        <authorList>
            <person name="Mueller A.J."/>
            <person name="Daebeler A."/>
            <person name="Herbold C.W."/>
            <person name="Kirkegaard R.H."/>
            <person name="Daims H."/>
        </authorList>
    </citation>
    <scope>NUCLEOTIDE SEQUENCE [LARGE SCALE GENOMIC DNA]</scope>
    <source>
        <strain evidence="3 4">EB</strain>
    </source>
</reference>
<proteinExistence type="predicted"/>
<organism evidence="3 4">
    <name type="scientific">Candidatus Nitronereus thalassa</name>
    <dbReference type="NCBI Taxonomy" id="3020898"/>
    <lineage>
        <taxon>Bacteria</taxon>
        <taxon>Pseudomonadati</taxon>
        <taxon>Nitrospirota</taxon>
        <taxon>Nitrospiria</taxon>
        <taxon>Nitrospirales</taxon>
        <taxon>Nitrospiraceae</taxon>
        <taxon>Candidatus Nitronereus</taxon>
    </lineage>
</organism>